<dbReference type="AlphaFoldDB" id="A0A9P7AHW8"/>
<comment type="caution">
    <text evidence="1">The sequence shown here is derived from an EMBL/GenBank/DDBJ whole genome shotgun (WGS) entry which is preliminary data.</text>
</comment>
<feature type="non-terminal residue" evidence="1">
    <location>
        <position position="1"/>
    </location>
</feature>
<keyword evidence="2" id="KW-1185">Reference proteome</keyword>
<evidence type="ECO:0000313" key="1">
    <source>
        <dbReference type="EMBL" id="KAG1789813.1"/>
    </source>
</evidence>
<proteinExistence type="predicted"/>
<sequence>EIARKLPVWFHLGASSDLNKLNNHLYANCLRQVHKVYTVGQLENLARRQDPDHKKNKECPCSHCSLDRSIQCKKPFKCMQLMKRILTCILPKWNPATCTTPYMLTISPEQFTTIGNDQDDQDQTPCIFNPVLPSPETLDEGFRIFSASDPPCTILASQTKVHQRAPPELIKITITGTHNVNKDGDHESGGSVWFRTRDTCNLSIKIPEELAAPGTGEAGALL</sequence>
<dbReference type="Proteomes" id="UP000719766">
    <property type="component" value="Unassembled WGS sequence"/>
</dbReference>
<dbReference type="EMBL" id="JABBWE010000055">
    <property type="protein sequence ID" value="KAG1789813.1"/>
    <property type="molecule type" value="Genomic_DNA"/>
</dbReference>
<protein>
    <submittedName>
        <fullName evidence="1">Uncharacterized protein</fullName>
    </submittedName>
</protein>
<dbReference type="OrthoDB" id="2728078at2759"/>
<dbReference type="RefSeq" id="XP_041156832.1">
    <property type="nucleotide sequence ID" value="XM_041296628.1"/>
</dbReference>
<accession>A0A9P7AHW8</accession>
<organism evidence="1 2">
    <name type="scientific">Suillus plorans</name>
    <dbReference type="NCBI Taxonomy" id="116603"/>
    <lineage>
        <taxon>Eukaryota</taxon>
        <taxon>Fungi</taxon>
        <taxon>Dikarya</taxon>
        <taxon>Basidiomycota</taxon>
        <taxon>Agaricomycotina</taxon>
        <taxon>Agaricomycetes</taxon>
        <taxon>Agaricomycetidae</taxon>
        <taxon>Boletales</taxon>
        <taxon>Suillineae</taxon>
        <taxon>Suillaceae</taxon>
        <taxon>Suillus</taxon>
    </lineage>
</organism>
<feature type="non-terminal residue" evidence="1">
    <location>
        <position position="222"/>
    </location>
</feature>
<name>A0A9P7AHW8_9AGAM</name>
<reference evidence="1" key="1">
    <citation type="journal article" date="2020" name="New Phytol.">
        <title>Comparative genomics reveals dynamic genome evolution in host specialist ectomycorrhizal fungi.</title>
        <authorList>
            <person name="Lofgren L.A."/>
            <person name="Nguyen N.H."/>
            <person name="Vilgalys R."/>
            <person name="Ruytinx J."/>
            <person name="Liao H.L."/>
            <person name="Branco S."/>
            <person name="Kuo A."/>
            <person name="LaButti K."/>
            <person name="Lipzen A."/>
            <person name="Andreopoulos W."/>
            <person name="Pangilinan J."/>
            <person name="Riley R."/>
            <person name="Hundley H."/>
            <person name="Na H."/>
            <person name="Barry K."/>
            <person name="Grigoriev I.V."/>
            <person name="Stajich J.E."/>
            <person name="Kennedy P.G."/>
        </authorList>
    </citation>
    <scope>NUCLEOTIDE SEQUENCE</scope>
    <source>
        <strain evidence="1">S12</strain>
    </source>
</reference>
<dbReference type="GeneID" id="64590392"/>
<gene>
    <name evidence="1" type="ORF">HD556DRAFT_1213730</name>
</gene>
<evidence type="ECO:0000313" key="2">
    <source>
        <dbReference type="Proteomes" id="UP000719766"/>
    </source>
</evidence>